<evidence type="ECO:0000313" key="1">
    <source>
        <dbReference type="EnsemblMetazoa" id="XP_003248804.3"/>
    </source>
</evidence>
<evidence type="ECO:0000313" key="2">
    <source>
        <dbReference type="Proteomes" id="UP000007819"/>
    </source>
</evidence>
<dbReference type="EnsemblMetazoa" id="XM_003248756.4">
    <property type="protein sequence ID" value="XP_003248804.3"/>
    <property type="gene ID" value="LOC100572696"/>
</dbReference>
<dbReference type="KEGG" id="api:100572696"/>
<dbReference type="RefSeq" id="XP_003248804.3">
    <property type="nucleotide sequence ID" value="XM_003248756.4"/>
</dbReference>
<protein>
    <submittedName>
        <fullName evidence="1">Uncharacterized protein</fullName>
    </submittedName>
</protein>
<proteinExistence type="predicted"/>
<dbReference type="GeneID" id="100572696"/>
<reference evidence="2" key="1">
    <citation type="submission" date="2010-06" db="EMBL/GenBank/DDBJ databases">
        <authorList>
            <person name="Jiang H."/>
            <person name="Abraham K."/>
            <person name="Ali S."/>
            <person name="Alsbrooks S.L."/>
            <person name="Anim B.N."/>
            <person name="Anosike U.S."/>
            <person name="Attaway T."/>
            <person name="Bandaranaike D.P."/>
            <person name="Battles P.K."/>
            <person name="Bell S.N."/>
            <person name="Bell A.V."/>
            <person name="Beltran B."/>
            <person name="Bickham C."/>
            <person name="Bustamante Y."/>
            <person name="Caleb T."/>
            <person name="Canada A."/>
            <person name="Cardenas V."/>
            <person name="Carter K."/>
            <person name="Chacko J."/>
            <person name="Chandrabose M.N."/>
            <person name="Chavez D."/>
            <person name="Chavez A."/>
            <person name="Chen L."/>
            <person name="Chu H.-S."/>
            <person name="Claassen K.J."/>
            <person name="Cockrell R."/>
            <person name="Collins M."/>
            <person name="Cooper J.A."/>
            <person name="Cree A."/>
            <person name="Curry S.M."/>
            <person name="Da Y."/>
            <person name="Dao M.D."/>
            <person name="Das B."/>
            <person name="Davila M.-L."/>
            <person name="Davy-Carroll L."/>
            <person name="Denson S."/>
            <person name="Dinh H."/>
            <person name="Ebong V.E."/>
            <person name="Edwards J.R."/>
            <person name="Egan A."/>
            <person name="El-Daye J."/>
            <person name="Escobedo L."/>
            <person name="Fernandez S."/>
            <person name="Fernando P.R."/>
            <person name="Flagg N."/>
            <person name="Forbes L.D."/>
            <person name="Fowler R.G."/>
            <person name="Fu Q."/>
            <person name="Gabisi R.A."/>
            <person name="Ganer J."/>
            <person name="Garbino Pronczuk A."/>
            <person name="Garcia R.M."/>
            <person name="Garner T."/>
            <person name="Garrett T.E."/>
            <person name="Gonzalez D.A."/>
            <person name="Hamid H."/>
            <person name="Hawkins E.S."/>
            <person name="Hirani K."/>
            <person name="Hogues M.E."/>
            <person name="Hollins B."/>
            <person name="Hsiao C.-H."/>
            <person name="Jabil R."/>
            <person name="James M.L."/>
            <person name="Jhangiani S.N."/>
            <person name="Johnson B."/>
            <person name="Johnson Q."/>
            <person name="Joshi V."/>
            <person name="Kalu J.B."/>
            <person name="Kam C."/>
            <person name="Kashfia A."/>
            <person name="Keebler J."/>
            <person name="Kisamo H."/>
            <person name="Kovar C.L."/>
            <person name="Lago L.A."/>
            <person name="Lai C.-Y."/>
            <person name="Laidlaw J."/>
            <person name="Lara F."/>
            <person name="Le T.-K."/>
            <person name="Lee S.L."/>
            <person name="Legall F.H."/>
            <person name="Lemon S.J."/>
            <person name="Lewis L.R."/>
            <person name="Li B."/>
            <person name="Liu Y."/>
            <person name="Liu Y.-S."/>
            <person name="Lopez J."/>
            <person name="Lozado R.J."/>
            <person name="Lu J."/>
            <person name="Madu R.C."/>
            <person name="Maheshwari M."/>
            <person name="Maheshwari R."/>
            <person name="Malloy K."/>
            <person name="Martinez E."/>
            <person name="Mathew T."/>
            <person name="Mercado I.C."/>
            <person name="Mercado C."/>
            <person name="Meyer B."/>
            <person name="Montgomery K."/>
            <person name="Morgan M.B."/>
            <person name="Munidasa M."/>
            <person name="Nazareth L.V."/>
            <person name="Nelson J."/>
            <person name="Ng B.M."/>
            <person name="Nguyen N.B."/>
            <person name="Nguyen P.Q."/>
            <person name="Nguyen T."/>
            <person name="Obregon M."/>
            <person name="Okwuonu G.O."/>
            <person name="Onwere C.G."/>
            <person name="Orozco G."/>
            <person name="Parra A."/>
            <person name="Patel S."/>
            <person name="Patil S."/>
            <person name="Perez A."/>
            <person name="Perez Y."/>
            <person name="Pham C."/>
            <person name="Primus E.L."/>
            <person name="Pu L.-L."/>
            <person name="Puazo M."/>
            <person name="Qin X."/>
            <person name="Quiroz J.B."/>
            <person name="Reese J."/>
            <person name="Richards S."/>
            <person name="Rives C.M."/>
            <person name="Robberts R."/>
            <person name="Ruiz S.J."/>
            <person name="Ruiz M.J."/>
            <person name="Santibanez J."/>
            <person name="Schneider B.W."/>
            <person name="Sisson I."/>
            <person name="Smith M."/>
            <person name="Sodergren E."/>
            <person name="Song X.-Z."/>
            <person name="Song B.B."/>
            <person name="Summersgill H."/>
            <person name="Thelus R."/>
            <person name="Thornton R.D."/>
            <person name="Trejos Z.Y."/>
            <person name="Usmani K."/>
            <person name="Vattathil S."/>
            <person name="Villasana D."/>
            <person name="Walker D.L."/>
            <person name="Wang S."/>
            <person name="Wang K."/>
            <person name="White C.S."/>
            <person name="Williams A.C."/>
            <person name="Williamson J."/>
            <person name="Wilson K."/>
            <person name="Woghiren I.O."/>
            <person name="Woodworth J.R."/>
            <person name="Worley K.C."/>
            <person name="Wright R.A."/>
            <person name="Wu W."/>
            <person name="Young L."/>
            <person name="Zhang L."/>
            <person name="Zhang J."/>
            <person name="Zhu Y."/>
            <person name="Muzny D.M."/>
            <person name="Weinstock G."/>
            <person name="Gibbs R.A."/>
        </authorList>
    </citation>
    <scope>NUCLEOTIDE SEQUENCE [LARGE SCALE GENOMIC DNA]</scope>
    <source>
        <strain evidence="2">LSR1</strain>
    </source>
</reference>
<name>A0A8R2AFP5_ACYPI</name>
<dbReference type="OrthoDB" id="5577209at2759"/>
<dbReference type="AlphaFoldDB" id="A0A8R2AFP5"/>
<organism evidence="1 2">
    <name type="scientific">Acyrthosiphon pisum</name>
    <name type="common">Pea aphid</name>
    <dbReference type="NCBI Taxonomy" id="7029"/>
    <lineage>
        <taxon>Eukaryota</taxon>
        <taxon>Metazoa</taxon>
        <taxon>Ecdysozoa</taxon>
        <taxon>Arthropoda</taxon>
        <taxon>Hexapoda</taxon>
        <taxon>Insecta</taxon>
        <taxon>Pterygota</taxon>
        <taxon>Neoptera</taxon>
        <taxon>Paraneoptera</taxon>
        <taxon>Hemiptera</taxon>
        <taxon>Sternorrhyncha</taxon>
        <taxon>Aphidomorpha</taxon>
        <taxon>Aphidoidea</taxon>
        <taxon>Aphididae</taxon>
        <taxon>Macrosiphini</taxon>
        <taxon>Acyrthosiphon</taxon>
    </lineage>
</organism>
<reference evidence="1" key="2">
    <citation type="submission" date="2022-06" db="UniProtKB">
        <authorList>
            <consortium name="EnsemblMetazoa"/>
        </authorList>
    </citation>
    <scope>IDENTIFICATION</scope>
</reference>
<dbReference type="Proteomes" id="UP000007819">
    <property type="component" value="Unassembled WGS sequence"/>
</dbReference>
<accession>A0A8R2AFP5</accession>
<keyword evidence="2" id="KW-1185">Reference proteome</keyword>
<sequence length="139" mass="16508">MNKLEKFQEKLHASRLLLVKSVKQCLIHIPTKTTNKSESAVEEYLEAVSELLAYNEFVNDYNVVYNLTKDIKKYQKSNKEIDSTRYDYLLKSLELINKPYTELEQKELQEQHLEVNHFVKFLKRMSYPHVLSPSYKCTT</sequence>